<protein>
    <submittedName>
        <fullName evidence="1">VOC family protein</fullName>
    </submittedName>
</protein>
<organism evidence="1 2">
    <name type="scientific">Nakamurella alba</name>
    <dbReference type="NCBI Taxonomy" id="2665158"/>
    <lineage>
        <taxon>Bacteria</taxon>
        <taxon>Bacillati</taxon>
        <taxon>Actinomycetota</taxon>
        <taxon>Actinomycetes</taxon>
        <taxon>Nakamurellales</taxon>
        <taxon>Nakamurellaceae</taxon>
        <taxon>Nakamurella</taxon>
    </lineage>
</organism>
<accession>A0A7K1FIF3</accession>
<dbReference type="AlphaFoldDB" id="A0A7K1FIF3"/>
<dbReference type="RefSeq" id="WP_154767629.1">
    <property type="nucleotide sequence ID" value="NZ_WLYK01000001.1"/>
</dbReference>
<gene>
    <name evidence="1" type="ORF">GIS00_07975</name>
</gene>
<reference evidence="1 2" key="1">
    <citation type="submission" date="2019-11" db="EMBL/GenBank/DDBJ databases">
        <authorList>
            <person name="Jiang L.-Q."/>
        </authorList>
    </citation>
    <scope>NUCLEOTIDE SEQUENCE [LARGE SCALE GENOMIC DNA]</scope>
    <source>
        <strain evidence="1 2">YIM 132087</strain>
    </source>
</reference>
<evidence type="ECO:0000313" key="2">
    <source>
        <dbReference type="Proteomes" id="UP000460221"/>
    </source>
</evidence>
<name>A0A7K1FIF3_9ACTN</name>
<dbReference type="Gene3D" id="3.10.180.10">
    <property type="entry name" value="2,3-Dihydroxybiphenyl 1,2-Dioxygenase, domain 1"/>
    <property type="match status" value="1"/>
</dbReference>
<dbReference type="Pfam" id="PF13669">
    <property type="entry name" value="Glyoxalase_4"/>
    <property type="match status" value="1"/>
</dbReference>
<comment type="caution">
    <text evidence="1">The sequence shown here is derived from an EMBL/GenBank/DDBJ whole genome shotgun (WGS) entry which is preliminary data.</text>
</comment>
<evidence type="ECO:0000313" key="1">
    <source>
        <dbReference type="EMBL" id="MTD13878.1"/>
    </source>
</evidence>
<dbReference type="InterPro" id="IPR029068">
    <property type="entry name" value="Glyas_Bleomycin-R_OHBP_Dase"/>
</dbReference>
<keyword evidence="2" id="KW-1185">Reference proteome</keyword>
<sequence>MTALPGGLPTGSLPDAAFEVFHTGFVVSDIERDMADLSRLLGVRWTPIEDRTMVLKGPDGPVRPEMRLAYTVEGPHHLEVIQAVPGTLWALQPVGVGGIIAPHHIGAWCDDVPAASAALAASGSPMLATYDSGQDGASGFAYHRLPGGVLLEICASSRRPGFEAWFAGGPFPVGN</sequence>
<dbReference type="EMBL" id="WLYK01000001">
    <property type="protein sequence ID" value="MTD13878.1"/>
    <property type="molecule type" value="Genomic_DNA"/>
</dbReference>
<proteinExistence type="predicted"/>
<dbReference type="Proteomes" id="UP000460221">
    <property type="component" value="Unassembled WGS sequence"/>
</dbReference>
<dbReference type="SUPFAM" id="SSF54593">
    <property type="entry name" value="Glyoxalase/Bleomycin resistance protein/Dihydroxybiphenyl dioxygenase"/>
    <property type="match status" value="1"/>
</dbReference>